<organism evidence="1 2">
    <name type="scientific">Gordonia paraffinivorans NBRC 108238</name>
    <dbReference type="NCBI Taxonomy" id="1223543"/>
    <lineage>
        <taxon>Bacteria</taxon>
        <taxon>Bacillati</taxon>
        <taxon>Actinomycetota</taxon>
        <taxon>Actinomycetes</taxon>
        <taxon>Mycobacteriales</taxon>
        <taxon>Gordoniaceae</taxon>
        <taxon>Gordonia</taxon>
    </lineage>
</organism>
<protein>
    <submittedName>
        <fullName evidence="1">Uncharacterized protein</fullName>
    </submittedName>
</protein>
<comment type="caution">
    <text evidence="1">The sequence shown here is derived from an EMBL/GenBank/DDBJ whole genome shotgun (WGS) entry which is preliminary data.</text>
</comment>
<keyword evidence="2" id="KW-1185">Reference proteome</keyword>
<dbReference type="EMBL" id="BAOQ01000089">
    <property type="protein sequence ID" value="GAC86320.1"/>
    <property type="molecule type" value="Genomic_DNA"/>
</dbReference>
<reference evidence="1 2" key="1">
    <citation type="submission" date="2013-02" db="EMBL/GenBank/DDBJ databases">
        <title>Whole genome shotgun sequence of Gordonia paraffinivorans NBRC 108238.</title>
        <authorList>
            <person name="Isaki-Nakamura S."/>
            <person name="Hosoyama A."/>
            <person name="Tsuchikane K."/>
            <person name="Ando Y."/>
            <person name="Baba S."/>
            <person name="Ohji S."/>
            <person name="Hamada M."/>
            <person name="Tamura T."/>
            <person name="Yamazoe A."/>
            <person name="Yamazaki S."/>
            <person name="Fujita N."/>
        </authorList>
    </citation>
    <scope>NUCLEOTIDE SEQUENCE [LARGE SCALE GENOMIC DNA]</scope>
    <source>
        <strain evidence="1 2">NBRC 108238</strain>
    </source>
</reference>
<gene>
    <name evidence="1" type="ORF">GP2_089_00010</name>
</gene>
<name>A0ABQ0IS17_9ACTN</name>
<dbReference type="Proteomes" id="UP000035021">
    <property type="component" value="Unassembled WGS sequence"/>
</dbReference>
<proteinExistence type="predicted"/>
<evidence type="ECO:0000313" key="2">
    <source>
        <dbReference type="Proteomes" id="UP000035021"/>
    </source>
</evidence>
<evidence type="ECO:0000313" key="1">
    <source>
        <dbReference type="EMBL" id="GAC86320.1"/>
    </source>
</evidence>
<sequence length="98" mass="10502">MKRPGFVEARLSGTDSDRNLLGSVAGRADVQHSNPANMISIHMECNGGFIPSAVIDIGDWSVILDEPVAGRRHFEGPSEAAVALLQFYGFADDEEVDG</sequence>
<accession>A0ABQ0IS17</accession>